<feature type="transmembrane region" description="Helical" evidence="1">
    <location>
        <begin position="53"/>
        <end position="74"/>
    </location>
</feature>
<reference evidence="3" key="1">
    <citation type="submission" date="2017-01" db="EMBL/GenBank/DDBJ databases">
        <title>Genome Analysis of Deinococcus marmoris KOPRI26562.</title>
        <authorList>
            <person name="Kim J.H."/>
            <person name="Oh H.-M."/>
        </authorList>
    </citation>
    <scope>NUCLEOTIDE SEQUENCE [LARGE SCALE GENOMIC DNA]</scope>
    <source>
        <strain evidence="3">PAMC 26633</strain>
    </source>
</reference>
<keyword evidence="1" id="KW-0472">Membrane</keyword>
<organism evidence="2 3">
    <name type="scientific">Caballeronia sordidicola</name>
    <name type="common">Burkholderia sordidicola</name>
    <dbReference type="NCBI Taxonomy" id="196367"/>
    <lineage>
        <taxon>Bacteria</taxon>
        <taxon>Pseudomonadati</taxon>
        <taxon>Pseudomonadota</taxon>
        <taxon>Betaproteobacteria</taxon>
        <taxon>Burkholderiales</taxon>
        <taxon>Burkholderiaceae</taxon>
        <taxon>Caballeronia</taxon>
    </lineage>
</organism>
<keyword evidence="1" id="KW-0812">Transmembrane</keyword>
<dbReference type="RefSeq" id="WP_179258605.1">
    <property type="nucleotide sequence ID" value="NZ_MTHB01000276.1"/>
</dbReference>
<evidence type="ECO:0000313" key="2">
    <source>
        <dbReference type="EMBL" id="OXC72449.1"/>
    </source>
</evidence>
<sequence>MPSHCYWSICFIHLPTNGVKFFGFAEYLAAVALIALAWTMADFRYKFRVATAPIPLQMTTFVVVAAVGVLTLLTDLWRTEGWLVPEGPFTPGEWQALLGAAFLFNFIVWIAFAFALPSRFGRLNDERFGFQVYKVILRGIPAELSEAADELIRSFERLIRYAWTEPEIDGLPNGSGKTHADINGLFRTRQCAHEILLMLGDKRFCRQVVSSSPPTALVLFDEMERQNKHSVSLGTFAKNITTEAIANRDSFAYHETSGYEAGLLGQVKPLTSALYGNYKLVSGLKQVYDVHYEQYGRWDAAQWKAFSRLLLTTTKNFVAVRGAPGAWYYPPEISRAVDLIQNSANGLPMLNGKPEVAWSSDDFEKLQVAADFANAFIEALGPMKGKGYQTLRKHKGKFSADVYDIAANLIFHLVFIAASIKTPETLSWYVQHNVVWSTFFDMVDTSEPSTKVVQFKVRRLLYNELKRMDTFPNFKGTRLLGLLLNVMGLSDQAPSNYDRNSRPLKRATLSWTRKNFARIWEENNRAVGENALVDGITYDADKACLIHTQPPMLGKEARSTVFQVNPYVSPYGTLGTGDNSQPSS</sequence>
<feature type="transmembrane region" description="Helical" evidence="1">
    <location>
        <begin position="94"/>
        <end position="116"/>
    </location>
</feature>
<feature type="transmembrane region" description="Helical" evidence="1">
    <location>
        <begin position="21"/>
        <end position="41"/>
    </location>
</feature>
<dbReference type="EMBL" id="MTHB01000276">
    <property type="protein sequence ID" value="OXC72449.1"/>
    <property type="molecule type" value="Genomic_DNA"/>
</dbReference>
<evidence type="ECO:0000256" key="1">
    <source>
        <dbReference type="SAM" id="Phobius"/>
    </source>
</evidence>
<proteinExistence type="predicted"/>
<keyword evidence="1" id="KW-1133">Transmembrane helix</keyword>
<accession>A0A226WNQ5</accession>
<protein>
    <submittedName>
        <fullName evidence="2">Uncharacterized protein</fullName>
    </submittedName>
</protein>
<name>A0A226WNQ5_CABSO</name>
<dbReference type="AlphaFoldDB" id="A0A226WNQ5"/>
<dbReference type="Proteomes" id="UP000214720">
    <property type="component" value="Unassembled WGS sequence"/>
</dbReference>
<gene>
    <name evidence="2" type="ORF">BSU04_41725</name>
</gene>
<comment type="caution">
    <text evidence="2">The sequence shown here is derived from an EMBL/GenBank/DDBJ whole genome shotgun (WGS) entry which is preliminary data.</text>
</comment>
<evidence type="ECO:0000313" key="3">
    <source>
        <dbReference type="Proteomes" id="UP000214720"/>
    </source>
</evidence>